<reference evidence="1" key="2">
    <citation type="journal article" date="2007" name="Science">
        <title>Draft genome sequence of the sexually transmitted pathogen Trichomonas vaginalis.</title>
        <authorList>
            <person name="Carlton J.M."/>
            <person name="Hirt R.P."/>
            <person name="Silva J.C."/>
            <person name="Delcher A.L."/>
            <person name="Schatz M."/>
            <person name="Zhao Q."/>
            <person name="Wortman J.R."/>
            <person name="Bidwell S.L."/>
            <person name="Alsmark U.C.M."/>
            <person name="Besteiro S."/>
            <person name="Sicheritz-Ponten T."/>
            <person name="Noel C.J."/>
            <person name="Dacks J.B."/>
            <person name="Foster P.G."/>
            <person name="Simillion C."/>
            <person name="Van de Peer Y."/>
            <person name="Miranda-Saavedra D."/>
            <person name="Barton G.J."/>
            <person name="Westrop G.D."/>
            <person name="Mueller S."/>
            <person name="Dessi D."/>
            <person name="Fiori P.L."/>
            <person name="Ren Q."/>
            <person name="Paulsen I."/>
            <person name="Zhang H."/>
            <person name="Bastida-Corcuera F.D."/>
            <person name="Simoes-Barbosa A."/>
            <person name="Brown M.T."/>
            <person name="Hayes R.D."/>
            <person name="Mukherjee M."/>
            <person name="Okumura C.Y."/>
            <person name="Schneider R."/>
            <person name="Smith A.J."/>
            <person name="Vanacova S."/>
            <person name="Villalvazo M."/>
            <person name="Haas B.J."/>
            <person name="Pertea M."/>
            <person name="Feldblyum T.V."/>
            <person name="Utterback T.R."/>
            <person name="Shu C.L."/>
            <person name="Osoegawa K."/>
            <person name="de Jong P.J."/>
            <person name="Hrdy I."/>
            <person name="Horvathova L."/>
            <person name="Zubacova Z."/>
            <person name="Dolezal P."/>
            <person name="Malik S.B."/>
            <person name="Logsdon J.M. Jr."/>
            <person name="Henze K."/>
            <person name="Gupta A."/>
            <person name="Wang C.C."/>
            <person name="Dunne R.L."/>
            <person name="Upcroft J.A."/>
            <person name="Upcroft P."/>
            <person name="White O."/>
            <person name="Salzberg S.L."/>
            <person name="Tang P."/>
            <person name="Chiu C.-H."/>
            <person name="Lee Y.-S."/>
            <person name="Embley T.M."/>
            <person name="Coombs G.H."/>
            <person name="Mottram J.C."/>
            <person name="Tachezy J."/>
            <person name="Fraser-Liggett C.M."/>
            <person name="Johnson P.J."/>
        </authorList>
    </citation>
    <scope>NUCLEOTIDE SEQUENCE [LARGE SCALE GENOMIC DNA]</scope>
    <source>
        <strain evidence="1">G3</strain>
    </source>
</reference>
<dbReference type="AlphaFoldDB" id="A2DSB9"/>
<dbReference type="RefSeq" id="XP_001328921.1">
    <property type="nucleotide sequence ID" value="XM_001328886.1"/>
</dbReference>
<gene>
    <name evidence="1" type="ORF">TVAG_067030</name>
</gene>
<reference evidence="1" key="1">
    <citation type="submission" date="2006-10" db="EMBL/GenBank/DDBJ databases">
        <authorList>
            <person name="Amadeo P."/>
            <person name="Zhao Q."/>
            <person name="Wortman J."/>
            <person name="Fraser-Liggett C."/>
            <person name="Carlton J."/>
        </authorList>
    </citation>
    <scope>NUCLEOTIDE SEQUENCE</scope>
    <source>
        <strain evidence="1">G3</strain>
    </source>
</reference>
<protein>
    <submittedName>
        <fullName evidence="1">Uncharacterized protein</fullName>
    </submittedName>
</protein>
<proteinExistence type="predicted"/>
<dbReference type="VEuPathDB" id="TrichDB:TVAG_067030"/>
<evidence type="ECO:0000313" key="1">
    <source>
        <dbReference type="EMBL" id="EAY16698.1"/>
    </source>
</evidence>
<sequence>MISSLVNKQNQLFQSEIVRSGSVSIPFYNSVIKATFDSSKNGQLFGKVQTTMNYPKSKYIIEAYSYDEPMRVIVKSLQLIPNLTTTALLSFNPSAASMAKAVYVHNLNYMLIKQKFSLDYQKNDEGENPVSFTSATKITNSLYSLNIDLFNNFNLFQVNFLSRKFLNIGGSFTYDFTRKLLCDGSYIFSYDSPKFLLSTSGRLVVGEVDLTMIAQLTKRTKAGFSLKAEHIGIDPDSKWKDADYTCSAAAKIMIDDDAYFRAIVSSNLTSVLELTVNCPDFLKLKFSANSAIKESKLQNNFGIDIGFDLAHFTH</sequence>
<dbReference type="InParanoid" id="A2DSB9"/>
<keyword evidence="2" id="KW-1185">Reference proteome</keyword>
<dbReference type="EMBL" id="DS113239">
    <property type="protein sequence ID" value="EAY16698.1"/>
    <property type="molecule type" value="Genomic_DNA"/>
</dbReference>
<dbReference type="InterPro" id="IPR023614">
    <property type="entry name" value="Porin_dom_sf"/>
</dbReference>
<dbReference type="VEuPathDB" id="TrichDB:TVAGG3_0079220"/>
<accession>A2DSB9</accession>
<evidence type="ECO:0000313" key="2">
    <source>
        <dbReference type="Proteomes" id="UP000001542"/>
    </source>
</evidence>
<dbReference type="Proteomes" id="UP000001542">
    <property type="component" value="Unassembled WGS sequence"/>
</dbReference>
<organism evidence="1 2">
    <name type="scientific">Trichomonas vaginalis (strain ATCC PRA-98 / G3)</name>
    <dbReference type="NCBI Taxonomy" id="412133"/>
    <lineage>
        <taxon>Eukaryota</taxon>
        <taxon>Metamonada</taxon>
        <taxon>Parabasalia</taxon>
        <taxon>Trichomonadida</taxon>
        <taxon>Trichomonadidae</taxon>
        <taxon>Trichomonas</taxon>
    </lineage>
</organism>
<name>A2DSB9_TRIV3</name>
<dbReference type="KEGG" id="tva:4774709"/>
<dbReference type="Gene3D" id="2.40.160.10">
    <property type="entry name" value="Porin"/>
    <property type="match status" value="1"/>
</dbReference>